<name>A0ABW4PEQ3_9ACTN</name>
<sequence>MPRLRTDQWEGERAVGEWKQGKCGWPTDRGSCRNKTMKGTSRCYRHQGDWTKRGRAELKKRASKRRKK</sequence>
<evidence type="ECO:0008006" key="3">
    <source>
        <dbReference type="Google" id="ProtNLM"/>
    </source>
</evidence>
<keyword evidence="2" id="KW-1185">Reference proteome</keyword>
<comment type="caution">
    <text evidence="1">The sequence shown here is derived from an EMBL/GenBank/DDBJ whole genome shotgun (WGS) entry which is preliminary data.</text>
</comment>
<gene>
    <name evidence="1" type="ORF">ACFSJS_05775</name>
</gene>
<proteinExistence type="predicted"/>
<protein>
    <recommendedName>
        <fullName evidence="3">HNH endonuclease</fullName>
    </recommendedName>
</protein>
<evidence type="ECO:0000313" key="1">
    <source>
        <dbReference type="EMBL" id="MFD1829167.1"/>
    </source>
</evidence>
<accession>A0ABW4PEQ3</accession>
<dbReference type="EMBL" id="JBHUFU010000002">
    <property type="protein sequence ID" value="MFD1829167.1"/>
    <property type="molecule type" value="Genomic_DNA"/>
</dbReference>
<organism evidence="1 2">
    <name type="scientific">Streptomyces desertarenae</name>
    <dbReference type="NCBI Taxonomy" id="2666184"/>
    <lineage>
        <taxon>Bacteria</taxon>
        <taxon>Bacillati</taxon>
        <taxon>Actinomycetota</taxon>
        <taxon>Actinomycetes</taxon>
        <taxon>Kitasatosporales</taxon>
        <taxon>Streptomycetaceae</taxon>
        <taxon>Streptomyces</taxon>
    </lineage>
</organism>
<evidence type="ECO:0000313" key="2">
    <source>
        <dbReference type="Proteomes" id="UP001597365"/>
    </source>
</evidence>
<dbReference type="Proteomes" id="UP001597365">
    <property type="component" value="Unassembled WGS sequence"/>
</dbReference>
<reference evidence="2" key="1">
    <citation type="journal article" date="2019" name="Int. J. Syst. Evol. Microbiol.">
        <title>The Global Catalogue of Microorganisms (GCM) 10K type strain sequencing project: providing services to taxonomists for standard genome sequencing and annotation.</title>
        <authorList>
            <consortium name="The Broad Institute Genomics Platform"/>
            <consortium name="The Broad Institute Genome Sequencing Center for Infectious Disease"/>
            <person name="Wu L."/>
            <person name="Ma J."/>
        </authorList>
    </citation>
    <scope>NUCLEOTIDE SEQUENCE [LARGE SCALE GENOMIC DNA]</scope>
    <source>
        <strain evidence="2">CGMCC 4.7455</strain>
    </source>
</reference>